<sequence length="47" mass="5494">MILCKIALFIYYLLSLWFIKKSKNIREVAEVGFLSIIFLLTMIVANI</sequence>
<evidence type="ECO:0000256" key="1">
    <source>
        <dbReference type="SAM" id="Phobius"/>
    </source>
</evidence>
<dbReference type="EMBL" id="BK059114">
    <property type="protein sequence ID" value="DAE32021.1"/>
    <property type="molecule type" value="Genomic_DNA"/>
</dbReference>
<keyword evidence="1" id="KW-0472">Membrane</keyword>
<name>A0A8S5RLS2_9VIRU</name>
<feature type="transmembrane region" description="Helical" evidence="1">
    <location>
        <begin position="28"/>
        <end position="45"/>
    </location>
</feature>
<proteinExistence type="predicted"/>
<organism evidence="2">
    <name type="scientific">virus sp. ctReX5</name>
    <dbReference type="NCBI Taxonomy" id="2825818"/>
    <lineage>
        <taxon>Viruses</taxon>
    </lineage>
</organism>
<evidence type="ECO:0000313" key="2">
    <source>
        <dbReference type="EMBL" id="DAE32021.1"/>
    </source>
</evidence>
<keyword evidence="1" id="KW-0812">Transmembrane</keyword>
<keyword evidence="1" id="KW-1133">Transmembrane helix</keyword>
<accession>A0A8S5RLS2</accession>
<reference evidence="2" key="1">
    <citation type="journal article" date="2021" name="Proc. Natl. Acad. Sci. U.S.A.">
        <title>A Catalog of Tens of Thousands of Viruses from Human Metagenomes Reveals Hidden Associations with Chronic Diseases.</title>
        <authorList>
            <person name="Tisza M.J."/>
            <person name="Buck C.B."/>
        </authorList>
    </citation>
    <scope>NUCLEOTIDE SEQUENCE</scope>
    <source>
        <strain evidence="2">CtReX5</strain>
    </source>
</reference>
<protein>
    <submittedName>
        <fullName evidence="2">Uncharacterized protein</fullName>
    </submittedName>
</protein>